<reference evidence="2" key="1">
    <citation type="submission" date="2019-06" db="EMBL/GenBank/DDBJ databases">
        <authorList>
            <person name="Zheng W."/>
        </authorList>
    </citation>
    <scope>NUCLEOTIDE SEQUENCE</scope>
    <source>
        <strain evidence="2">QDHG01</strain>
    </source>
</reference>
<keyword evidence="3" id="KW-1185">Reference proteome</keyword>
<evidence type="ECO:0000313" key="3">
    <source>
        <dbReference type="Proteomes" id="UP000785679"/>
    </source>
</evidence>
<dbReference type="AlphaFoldDB" id="A0A8J8T0K3"/>
<evidence type="ECO:0000256" key="1">
    <source>
        <dbReference type="SAM" id="MobiDB-lite"/>
    </source>
</evidence>
<organism evidence="2 3">
    <name type="scientific">Halteria grandinella</name>
    <dbReference type="NCBI Taxonomy" id="5974"/>
    <lineage>
        <taxon>Eukaryota</taxon>
        <taxon>Sar</taxon>
        <taxon>Alveolata</taxon>
        <taxon>Ciliophora</taxon>
        <taxon>Intramacronucleata</taxon>
        <taxon>Spirotrichea</taxon>
        <taxon>Stichotrichia</taxon>
        <taxon>Sporadotrichida</taxon>
        <taxon>Halteriidae</taxon>
        <taxon>Halteria</taxon>
    </lineage>
</organism>
<evidence type="ECO:0000313" key="2">
    <source>
        <dbReference type="EMBL" id="TNV77136.1"/>
    </source>
</evidence>
<proteinExistence type="predicted"/>
<feature type="compositionally biased region" description="Polar residues" evidence="1">
    <location>
        <begin position="100"/>
        <end position="110"/>
    </location>
</feature>
<feature type="compositionally biased region" description="Polar residues" evidence="1">
    <location>
        <begin position="74"/>
        <end position="87"/>
    </location>
</feature>
<name>A0A8J8T0K3_HALGN</name>
<dbReference type="EMBL" id="RRYP01012402">
    <property type="protein sequence ID" value="TNV77136.1"/>
    <property type="molecule type" value="Genomic_DNA"/>
</dbReference>
<protein>
    <submittedName>
        <fullName evidence="2">Uncharacterized protein</fullName>
    </submittedName>
</protein>
<comment type="caution">
    <text evidence="2">The sequence shown here is derived from an EMBL/GenBank/DDBJ whole genome shotgun (WGS) entry which is preliminary data.</text>
</comment>
<feature type="compositionally biased region" description="Low complexity" evidence="1">
    <location>
        <begin position="8"/>
        <end position="21"/>
    </location>
</feature>
<dbReference type="Proteomes" id="UP000785679">
    <property type="component" value="Unassembled WGS sequence"/>
</dbReference>
<accession>A0A8J8T0K3</accession>
<feature type="region of interest" description="Disordered" evidence="1">
    <location>
        <begin position="1"/>
        <end position="110"/>
    </location>
</feature>
<feature type="compositionally biased region" description="Low complexity" evidence="1">
    <location>
        <begin position="35"/>
        <end position="50"/>
    </location>
</feature>
<gene>
    <name evidence="2" type="ORF">FGO68_gene9295</name>
</gene>
<sequence>MPQPQDFQPSNVPQPQQNQQSTGFSSRNPPPPAVSPSQGQVQQQDPRVQPLANADPRVQMKVPLPRREPYFQADVNNSHGPRSSSQPLFDCHNANPGSKARSQVAQMQERQRQSMIRNELNGNLIYFCNAVQRWIKFHLLSSGEGSISKSFKMALETRMLASATLETSLRTTARTMI</sequence>